<sequence>MATSPGVSLVKASLTIKEPPIGPALEPGGTMREINFQFNPETLTLAKSANWSSTPLPLFKYVSIPSFGGADPYTLTFQLFLDSSMTPAGTKVQDDVEALLKCCEVTDQSIAAFQPSTPWVFFQWGSFSTVSFNAYVQNISANYTYFDPSGVPLRASCDLTITQIPSLTLGQNPTSGALSAHRSHRVRSGDTLQSMAWSEYGDATAWRTIAEANEIDDPMRLSPGAELLIPAPDQVRR</sequence>
<keyword evidence="3" id="KW-1185">Reference proteome</keyword>
<comment type="caution">
    <text evidence="2">The sequence shown here is derived from an EMBL/GenBank/DDBJ whole genome shotgun (WGS) entry which is preliminary data.</text>
</comment>
<dbReference type="CDD" id="cd00118">
    <property type="entry name" value="LysM"/>
    <property type="match status" value="1"/>
</dbReference>
<dbReference type="InterPro" id="IPR018392">
    <property type="entry name" value="LysM"/>
</dbReference>
<evidence type="ECO:0000259" key="1">
    <source>
        <dbReference type="PROSITE" id="PS51782"/>
    </source>
</evidence>
<evidence type="ECO:0000313" key="3">
    <source>
        <dbReference type="Proteomes" id="UP000730482"/>
    </source>
</evidence>
<dbReference type="InterPro" id="IPR045361">
    <property type="entry name" value="CIS_tube_prot_N"/>
</dbReference>
<gene>
    <name evidence="2" type="ORF">KGQ19_40125</name>
</gene>
<organism evidence="2 3">
    <name type="scientific">Catenulispora pinistramenti</name>
    <dbReference type="NCBI Taxonomy" id="2705254"/>
    <lineage>
        <taxon>Bacteria</taxon>
        <taxon>Bacillati</taxon>
        <taxon>Actinomycetota</taxon>
        <taxon>Actinomycetes</taxon>
        <taxon>Catenulisporales</taxon>
        <taxon>Catenulisporaceae</taxon>
        <taxon>Catenulispora</taxon>
    </lineage>
</organism>
<dbReference type="Gene3D" id="3.10.350.10">
    <property type="entry name" value="LysM domain"/>
    <property type="match status" value="1"/>
</dbReference>
<evidence type="ECO:0000313" key="2">
    <source>
        <dbReference type="EMBL" id="MBS2553079.1"/>
    </source>
</evidence>
<dbReference type="PROSITE" id="PS51782">
    <property type="entry name" value="LYSM"/>
    <property type="match status" value="1"/>
</dbReference>
<name>A0ABS5L4L0_9ACTN</name>
<protein>
    <submittedName>
        <fullName evidence="2">LysM peptidoglycan-binding domain-containing protein</fullName>
    </submittedName>
</protein>
<dbReference type="Proteomes" id="UP000730482">
    <property type="component" value="Unassembled WGS sequence"/>
</dbReference>
<dbReference type="Pfam" id="PF19266">
    <property type="entry name" value="CIS_tube"/>
    <property type="match status" value="1"/>
</dbReference>
<proteinExistence type="predicted"/>
<dbReference type="Pfam" id="PF01476">
    <property type="entry name" value="LysM"/>
    <property type="match status" value="1"/>
</dbReference>
<dbReference type="InterPro" id="IPR036779">
    <property type="entry name" value="LysM_dom_sf"/>
</dbReference>
<dbReference type="EMBL" id="JAAFYZ010000230">
    <property type="protein sequence ID" value="MBS2553079.1"/>
    <property type="molecule type" value="Genomic_DNA"/>
</dbReference>
<accession>A0ABS5L4L0</accession>
<feature type="domain" description="LysM" evidence="1">
    <location>
        <begin position="182"/>
        <end position="229"/>
    </location>
</feature>
<reference evidence="2 3" key="1">
    <citation type="submission" date="2020-02" db="EMBL/GenBank/DDBJ databases">
        <title>Acidophilic actinobacteria isolated from forest soil.</title>
        <authorList>
            <person name="Golinska P."/>
        </authorList>
    </citation>
    <scope>NUCLEOTIDE SEQUENCE [LARGE SCALE GENOMIC DNA]</scope>
    <source>
        <strain evidence="2 3">NL8</strain>
    </source>
</reference>
<dbReference type="RefSeq" id="WP_212019282.1">
    <property type="nucleotide sequence ID" value="NZ_JAAFYZ010000230.1"/>
</dbReference>